<dbReference type="PANTHER" id="PTHR31084">
    <property type="entry name" value="ALPHA-L-FUCOSIDASE 2"/>
    <property type="match status" value="1"/>
</dbReference>
<gene>
    <name evidence="3" type="ORF">B0T18DRAFT_394068</name>
</gene>
<organism evidence="3 4">
    <name type="scientific">Schizothecium vesticola</name>
    <dbReference type="NCBI Taxonomy" id="314040"/>
    <lineage>
        <taxon>Eukaryota</taxon>
        <taxon>Fungi</taxon>
        <taxon>Dikarya</taxon>
        <taxon>Ascomycota</taxon>
        <taxon>Pezizomycotina</taxon>
        <taxon>Sordariomycetes</taxon>
        <taxon>Sordariomycetidae</taxon>
        <taxon>Sordariales</taxon>
        <taxon>Schizotheciaceae</taxon>
        <taxon>Schizothecium</taxon>
    </lineage>
</organism>
<protein>
    <submittedName>
        <fullName evidence="3">Glycosyl hydrolase family 65, N-terminal domain-containing protein</fullName>
    </submittedName>
</protein>
<dbReference type="EMBL" id="JAUKUD010000006">
    <property type="protein sequence ID" value="KAK0741481.1"/>
    <property type="molecule type" value="Genomic_DNA"/>
</dbReference>
<evidence type="ECO:0000259" key="2">
    <source>
        <dbReference type="Pfam" id="PF14498"/>
    </source>
</evidence>
<keyword evidence="4" id="KW-1185">Reference proteome</keyword>
<evidence type="ECO:0000256" key="1">
    <source>
        <dbReference type="SAM" id="SignalP"/>
    </source>
</evidence>
<dbReference type="PANTHER" id="PTHR31084:SF0">
    <property type="entry name" value="ALPHA-L-FUCOSIDASE 2"/>
    <property type="match status" value="1"/>
</dbReference>
<keyword evidence="3" id="KW-0378">Hydrolase</keyword>
<evidence type="ECO:0000313" key="3">
    <source>
        <dbReference type="EMBL" id="KAK0741481.1"/>
    </source>
</evidence>
<sequence>MAALLHVVLIAALAAAAPSSTNPHRIWDTSPGATASFSEYYPLGNGRLGILASCDPRTEQIRLNENSFWSGSLLSRVNPDGAATVAAMRQMVKEGRYAEAEDLGLMGYTGTPMSTRHFDKMGEYEGGADVPCSRGSSSRLISLDQLRLSFG</sequence>
<accession>A0AA40K0M2</accession>
<keyword evidence="1" id="KW-0732">Signal</keyword>
<reference evidence="3" key="1">
    <citation type="submission" date="2023-06" db="EMBL/GenBank/DDBJ databases">
        <title>Genome-scale phylogeny and comparative genomics of the fungal order Sordariales.</title>
        <authorList>
            <consortium name="Lawrence Berkeley National Laboratory"/>
            <person name="Hensen N."/>
            <person name="Bonometti L."/>
            <person name="Westerberg I."/>
            <person name="Brannstrom I.O."/>
            <person name="Guillou S."/>
            <person name="Cros-Aarteil S."/>
            <person name="Calhoun S."/>
            <person name="Haridas S."/>
            <person name="Kuo A."/>
            <person name="Mondo S."/>
            <person name="Pangilinan J."/>
            <person name="Riley R."/>
            <person name="LaButti K."/>
            <person name="Andreopoulos B."/>
            <person name="Lipzen A."/>
            <person name="Chen C."/>
            <person name="Yanf M."/>
            <person name="Daum C."/>
            <person name="Ng V."/>
            <person name="Clum A."/>
            <person name="Steindorff A."/>
            <person name="Ohm R."/>
            <person name="Martin F."/>
            <person name="Silar P."/>
            <person name="Natvig D."/>
            <person name="Lalanne C."/>
            <person name="Gautier V."/>
            <person name="Ament-velasquez S.L."/>
            <person name="Kruys A."/>
            <person name="Hutchinson M.I."/>
            <person name="Powell A.J."/>
            <person name="Barry K."/>
            <person name="Miller A.N."/>
            <person name="Grigoriev I.V."/>
            <person name="Debuchy R."/>
            <person name="Gladieux P."/>
            <person name="Thoren M.H."/>
            <person name="Johannesson H."/>
        </authorList>
    </citation>
    <scope>NUCLEOTIDE SEQUENCE</scope>
    <source>
        <strain evidence="3">SMH3187-1</strain>
    </source>
</reference>
<comment type="caution">
    <text evidence="3">The sequence shown here is derived from an EMBL/GenBank/DDBJ whole genome shotgun (WGS) entry which is preliminary data.</text>
</comment>
<dbReference type="Proteomes" id="UP001172155">
    <property type="component" value="Unassembled WGS sequence"/>
</dbReference>
<dbReference type="Gene3D" id="2.70.98.50">
    <property type="entry name" value="putative glycoside hydrolase family protein from bacillus halodurans"/>
    <property type="match status" value="1"/>
</dbReference>
<proteinExistence type="predicted"/>
<name>A0AA40K0M2_9PEZI</name>
<feature type="signal peptide" evidence="1">
    <location>
        <begin position="1"/>
        <end position="16"/>
    </location>
</feature>
<feature type="chain" id="PRO_5041371402" evidence="1">
    <location>
        <begin position="17"/>
        <end position="151"/>
    </location>
</feature>
<feature type="domain" description="Glycosyl hydrolase family 95 N-terminal" evidence="2">
    <location>
        <begin position="26"/>
        <end position="112"/>
    </location>
</feature>
<dbReference type="InterPro" id="IPR027414">
    <property type="entry name" value="GH95_N_dom"/>
</dbReference>
<dbReference type="Pfam" id="PF14498">
    <property type="entry name" value="Glyco_hyd_65N_2"/>
    <property type="match status" value="1"/>
</dbReference>
<dbReference type="AlphaFoldDB" id="A0AA40K0M2"/>
<evidence type="ECO:0000313" key="4">
    <source>
        <dbReference type="Proteomes" id="UP001172155"/>
    </source>
</evidence>
<dbReference type="GO" id="GO:0004560">
    <property type="term" value="F:alpha-L-fucosidase activity"/>
    <property type="evidence" value="ECO:0007669"/>
    <property type="project" value="TreeGrafter"/>
</dbReference>